<keyword evidence="4" id="KW-1185">Reference proteome</keyword>
<name>A0A931I958_9NOCA</name>
<dbReference type="Proteomes" id="UP000655751">
    <property type="component" value="Unassembled WGS sequence"/>
</dbReference>
<evidence type="ECO:0000259" key="2">
    <source>
        <dbReference type="Pfam" id="PF04149"/>
    </source>
</evidence>
<evidence type="ECO:0000313" key="4">
    <source>
        <dbReference type="Proteomes" id="UP000655751"/>
    </source>
</evidence>
<feature type="domain" description="DUF397" evidence="2">
    <location>
        <begin position="42"/>
        <end position="92"/>
    </location>
</feature>
<comment type="caution">
    <text evidence="3">The sequence shown here is derived from an EMBL/GenBank/DDBJ whole genome shotgun (WGS) entry which is preliminary data.</text>
</comment>
<gene>
    <name evidence="3" type="ORF">IT779_13265</name>
</gene>
<feature type="region of interest" description="Disordered" evidence="1">
    <location>
        <begin position="1"/>
        <end position="34"/>
    </location>
</feature>
<organism evidence="3 4">
    <name type="scientific">Nocardia bovistercoris</name>
    <dbReference type="NCBI Taxonomy" id="2785916"/>
    <lineage>
        <taxon>Bacteria</taxon>
        <taxon>Bacillati</taxon>
        <taxon>Actinomycetota</taxon>
        <taxon>Actinomycetes</taxon>
        <taxon>Mycobacteriales</taxon>
        <taxon>Nocardiaceae</taxon>
        <taxon>Nocardia</taxon>
    </lineage>
</organism>
<reference evidence="3" key="1">
    <citation type="submission" date="2020-11" db="EMBL/GenBank/DDBJ databases">
        <title>Nocardia NEAU-351.nov., a novel actinomycete isolated from the cow dung.</title>
        <authorList>
            <person name="Zhang X."/>
        </authorList>
    </citation>
    <scope>NUCLEOTIDE SEQUENCE</scope>
    <source>
        <strain evidence="3">NEAU-351</strain>
    </source>
</reference>
<feature type="compositionally biased region" description="Low complexity" evidence="1">
    <location>
        <begin position="16"/>
        <end position="30"/>
    </location>
</feature>
<protein>
    <submittedName>
        <fullName evidence="3">DUF397 domain-containing protein</fullName>
    </submittedName>
</protein>
<sequence length="101" mass="11515">MPRRWDTSRARTTTGRRWPSTPRSRASSSRNWRRNGRTVDNLEWRVSSFTDNGTCVEVAGTPSTVYVRNSNHRDAGTVEFTRAEWSAFLKGAQAGEFDDFA</sequence>
<evidence type="ECO:0000313" key="3">
    <source>
        <dbReference type="EMBL" id="MBH0777252.1"/>
    </source>
</evidence>
<dbReference type="InterPro" id="IPR007278">
    <property type="entry name" value="DUF397"/>
</dbReference>
<evidence type="ECO:0000256" key="1">
    <source>
        <dbReference type="SAM" id="MobiDB-lite"/>
    </source>
</evidence>
<accession>A0A931I958</accession>
<dbReference type="EMBL" id="JADMLG010000004">
    <property type="protein sequence ID" value="MBH0777252.1"/>
    <property type="molecule type" value="Genomic_DNA"/>
</dbReference>
<dbReference type="AlphaFoldDB" id="A0A931I958"/>
<dbReference type="Pfam" id="PF04149">
    <property type="entry name" value="DUF397"/>
    <property type="match status" value="1"/>
</dbReference>
<proteinExistence type="predicted"/>